<protein>
    <submittedName>
        <fullName evidence="7">Sporulation integral membrane protein YtvI</fullName>
    </submittedName>
</protein>
<dbReference type="GO" id="GO:0055085">
    <property type="term" value="P:transmembrane transport"/>
    <property type="evidence" value="ECO:0007669"/>
    <property type="project" value="TreeGrafter"/>
</dbReference>
<dbReference type="GO" id="GO:0016020">
    <property type="term" value="C:membrane"/>
    <property type="evidence" value="ECO:0007669"/>
    <property type="project" value="UniProtKB-SubCell"/>
</dbReference>
<dbReference type="EMBL" id="PIOD01000002">
    <property type="protein sequence ID" value="RDW21586.1"/>
    <property type="molecule type" value="Genomic_DNA"/>
</dbReference>
<comment type="similarity">
    <text evidence="2">Belongs to the autoinducer-2 exporter (AI-2E) (TC 2.A.86) family.</text>
</comment>
<evidence type="ECO:0000256" key="6">
    <source>
        <dbReference type="SAM" id="Phobius"/>
    </source>
</evidence>
<dbReference type="AlphaFoldDB" id="A0A3D8PZI3"/>
<reference evidence="8" key="1">
    <citation type="submission" date="2017-11" db="EMBL/GenBank/DDBJ databases">
        <authorList>
            <person name="Zhu W."/>
        </authorList>
    </citation>
    <scope>NUCLEOTIDE SEQUENCE [LARGE SCALE GENOMIC DNA]</scope>
    <source>
        <strain evidence="8">CAU 1051</strain>
    </source>
</reference>
<evidence type="ECO:0000256" key="1">
    <source>
        <dbReference type="ARBA" id="ARBA00004141"/>
    </source>
</evidence>
<dbReference type="PANTHER" id="PTHR21716">
    <property type="entry name" value="TRANSMEMBRANE PROTEIN"/>
    <property type="match status" value="1"/>
</dbReference>
<evidence type="ECO:0000313" key="8">
    <source>
        <dbReference type="Proteomes" id="UP000256520"/>
    </source>
</evidence>
<name>A0A3D8PZI3_9BACI</name>
<evidence type="ECO:0000256" key="2">
    <source>
        <dbReference type="ARBA" id="ARBA00009773"/>
    </source>
</evidence>
<dbReference type="OrthoDB" id="9774361at2"/>
<dbReference type="RefSeq" id="WP_115748043.1">
    <property type="nucleotide sequence ID" value="NZ_PIOD01000002.1"/>
</dbReference>
<proteinExistence type="inferred from homology"/>
<sequence>MYKPLLMQLLRLIIVIAIMICGYFIIKYTFIYLYPLFIAVLLASLLHPIVHFIESIIPMPRAFATFITIIFIFLFLFGTIYFIIIEIYQGTAFLAEKLPAYFQAFLLYIEALFNQSIVPIYEKVLSLFQTLGHSQQQTIEQNVNKLTVEFATSGAELLQNLFSSIPRLLSFVPDSITVFIFTILATFLITNDWERLKQGLKTILPQVANTSTKKILSHLKGSLLGFIKAQLILVITTSALILIGLLILRVEHAVTIALLAAFVDIIPFIGTGMIFIPWMLYLFLTANYSLTIGITIIYMVTIVLRQLIEPKVLSSNMGIHPLVALLGYFLALQFWGIGGFLVAPLLLIVLHAFYHAGVFHSIGAFIKGST</sequence>
<organism evidence="7 8">
    <name type="scientific">Oceanobacillus chungangensis</name>
    <dbReference type="NCBI Taxonomy" id="1229152"/>
    <lineage>
        <taxon>Bacteria</taxon>
        <taxon>Bacillati</taxon>
        <taxon>Bacillota</taxon>
        <taxon>Bacilli</taxon>
        <taxon>Bacillales</taxon>
        <taxon>Bacillaceae</taxon>
        <taxon>Oceanobacillus</taxon>
    </lineage>
</organism>
<dbReference type="InterPro" id="IPR014227">
    <property type="entry name" value="YtvI-like"/>
</dbReference>
<keyword evidence="5 6" id="KW-0472">Membrane</keyword>
<feature type="transmembrane region" description="Helical" evidence="6">
    <location>
        <begin position="226"/>
        <end position="248"/>
    </location>
</feature>
<accession>A0A3D8PZI3</accession>
<comment type="caution">
    <text evidence="7">The sequence shown here is derived from an EMBL/GenBank/DDBJ whole genome shotgun (WGS) entry which is preliminary data.</text>
</comment>
<gene>
    <name evidence="7" type="primary">ytvI</name>
    <name evidence="7" type="ORF">CWR45_01550</name>
</gene>
<dbReference type="PANTHER" id="PTHR21716:SF68">
    <property type="entry name" value="TRANSPORT PROTEIN YTVI-RELATED"/>
    <property type="match status" value="1"/>
</dbReference>
<keyword evidence="8" id="KW-1185">Reference proteome</keyword>
<feature type="transmembrane region" description="Helical" evidence="6">
    <location>
        <begin position="317"/>
        <end position="335"/>
    </location>
</feature>
<keyword evidence="4 6" id="KW-1133">Transmembrane helix</keyword>
<evidence type="ECO:0000313" key="7">
    <source>
        <dbReference type="EMBL" id="RDW21586.1"/>
    </source>
</evidence>
<evidence type="ECO:0000256" key="4">
    <source>
        <dbReference type="ARBA" id="ARBA00022989"/>
    </source>
</evidence>
<dbReference type="Pfam" id="PF01594">
    <property type="entry name" value="AI-2E_transport"/>
    <property type="match status" value="1"/>
</dbReference>
<dbReference type="InterPro" id="IPR002549">
    <property type="entry name" value="AI-2E-like"/>
</dbReference>
<feature type="transmembrane region" description="Helical" evidence="6">
    <location>
        <begin position="341"/>
        <end position="366"/>
    </location>
</feature>
<evidence type="ECO:0000256" key="5">
    <source>
        <dbReference type="ARBA" id="ARBA00023136"/>
    </source>
</evidence>
<feature type="transmembrane region" description="Helical" evidence="6">
    <location>
        <begin position="62"/>
        <end position="88"/>
    </location>
</feature>
<evidence type="ECO:0000256" key="3">
    <source>
        <dbReference type="ARBA" id="ARBA00022692"/>
    </source>
</evidence>
<feature type="transmembrane region" description="Helical" evidence="6">
    <location>
        <begin position="286"/>
        <end position="305"/>
    </location>
</feature>
<dbReference type="NCBIfam" id="TIGR02872">
    <property type="entry name" value="spore_ytvI"/>
    <property type="match status" value="1"/>
</dbReference>
<feature type="transmembrane region" description="Helical" evidence="6">
    <location>
        <begin position="255"/>
        <end position="280"/>
    </location>
</feature>
<feature type="transmembrane region" description="Helical" evidence="6">
    <location>
        <begin position="32"/>
        <end position="50"/>
    </location>
</feature>
<comment type="subcellular location">
    <subcellularLocation>
        <location evidence="1">Membrane</location>
        <topology evidence="1">Multi-pass membrane protein</topology>
    </subcellularLocation>
</comment>
<feature type="transmembrane region" description="Helical" evidence="6">
    <location>
        <begin position="168"/>
        <end position="189"/>
    </location>
</feature>
<keyword evidence="3 6" id="KW-0812">Transmembrane</keyword>
<feature type="transmembrane region" description="Helical" evidence="6">
    <location>
        <begin position="9"/>
        <end position="26"/>
    </location>
</feature>
<dbReference type="Proteomes" id="UP000256520">
    <property type="component" value="Unassembled WGS sequence"/>
</dbReference>